<gene>
    <name evidence="2" type="ORF">ILUMI_13948</name>
</gene>
<accession>A0A8K0CVT2</accession>
<reference evidence="2" key="1">
    <citation type="submission" date="2019-08" db="EMBL/GenBank/DDBJ databases">
        <title>The genome of the North American firefly Photinus pyralis.</title>
        <authorList>
            <consortium name="Photinus pyralis genome working group"/>
            <person name="Fallon T.R."/>
            <person name="Sander Lower S.E."/>
            <person name="Weng J.-K."/>
        </authorList>
    </citation>
    <scope>NUCLEOTIDE SEQUENCE</scope>
    <source>
        <strain evidence="2">TRF0915ILg1</strain>
        <tissue evidence="2">Whole body</tissue>
    </source>
</reference>
<dbReference type="PANTHER" id="PTHR47018:SF4">
    <property type="match status" value="1"/>
</dbReference>
<dbReference type="Proteomes" id="UP000801492">
    <property type="component" value="Unassembled WGS sequence"/>
</dbReference>
<dbReference type="OrthoDB" id="8122704at2759"/>
<proteinExistence type="predicted"/>
<feature type="region of interest" description="Disordered" evidence="1">
    <location>
        <begin position="358"/>
        <end position="377"/>
    </location>
</feature>
<keyword evidence="3" id="KW-1185">Reference proteome</keyword>
<dbReference type="EMBL" id="VTPC01008864">
    <property type="protein sequence ID" value="KAF2892226.1"/>
    <property type="molecule type" value="Genomic_DNA"/>
</dbReference>
<evidence type="ECO:0000313" key="3">
    <source>
        <dbReference type="Proteomes" id="UP000801492"/>
    </source>
</evidence>
<evidence type="ECO:0000256" key="1">
    <source>
        <dbReference type="SAM" id="MobiDB-lite"/>
    </source>
</evidence>
<evidence type="ECO:0000313" key="2">
    <source>
        <dbReference type="EMBL" id="KAF2892226.1"/>
    </source>
</evidence>
<dbReference type="PANTHER" id="PTHR47018">
    <property type="entry name" value="CXC DOMAIN-CONTAINING PROTEIN-RELATED"/>
    <property type="match status" value="1"/>
</dbReference>
<comment type="caution">
    <text evidence="2">The sequence shown here is derived from an EMBL/GenBank/DDBJ whole genome shotgun (WGS) entry which is preliminary data.</text>
</comment>
<feature type="compositionally biased region" description="Acidic residues" evidence="1">
    <location>
        <begin position="362"/>
        <end position="371"/>
    </location>
</feature>
<dbReference type="AlphaFoldDB" id="A0A8K0CVT2"/>
<name>A0A8K0CVT2_IGNLU</name>
<protein>
    <submittedName>
        <fullName evidence="2">Uncharacterized protein</fullName>
    </submittedName>
</protein>
<sequence>MACGGRFLKESDGVLSAASILGVGPIIHGHGVQLKDQILIRKLISTDMVAMEAKYHKPCYRSFLSRVRSLRRSCEQHQIPNLQQIVYGPVITELVIATTEHDVNRMRLKKRFLSFIPKLRADRSGREVILSFKNDVGDAITDACAFNDFSDDAGIATTGVTDSCLKSAHVKRSGYAHEVTLAALHCLKMQAIRESQDISESEWDSEPKDLPERHPDVHSKFCSGHFTSSRTGALFSAVADDHYHEQNNKIVNGNGGATEILDNETPLLKWMVADPITSRLMGEFEDNLFSREKQIQTLLEHYENTKAFDDRFRRRVDQLIAVPNDQAMDEYDTILTIRCYNEENKILVILPSEDLQISDVSDNSDSDDEANEKEFETECTKRQEKGIVVHDCKIHRKKPMPLKQFRAEVSESLLYVGKTKRGKISRKKSEQPIKDPVVPRPSDMVRKNTVGHLPVYITKGRTSIFRNDLLIGVGWKLSEILDSGGISIIRAIGTFIALCNTIGFTGVEKIITARSSILQADVDLWYPHLRQVSVTRYSPHRVSPVSPQLRGVTR</sequence>
<organism evidence="2 3">
    <name type="scientific">Ignelater luminosus</name>
    <name type="common">Cucubano</name>
    <name type="synonym">Pyrophorus luminosus</name>
    <dbReference type="NCBI Taxonomy" id="2038154"/>
    <lineage>
        <taxon>Eukaryota</taxon>
        <taxon>Metazoa</taxon>
        <taxon>Ecdysozoa</taxon>
        <taxon>Arthropoda</taxon>
        <taxon>Hexapoda</taxon>
        <taxon>Insecta</taxon>
        <taxon>Pterygota</taxon>
        <taxon>Neoptera</taxon>
        <taxon>Endopterygota</taxon>
        <taxon>Coleoptera</taxon>
        <taxon>Polyphaga</taxon>
        <taxon>Elateriformia</taxon>
        <taxon>Elateroidea</taxon>
        <taxon>Elateridae</taxon>
        <taxon>Agrypninae</taxon>
        <taxon>Pyrophorini</taxon>
        <taxon>Ignelater</taxon>
    </lineage>
</organism>